<dbReference type="EMBL" id="JYLK01000006">
    <property type="protein sequence ID" value="KRP60328.1"/>
    <property type="molecule type" value="Genomic_DNA"/>
</dbReference>
<dbReference type="EMBL" id="LT629760">
    <property type="protein sequence ID" value="SDT08169.1"/>
    <property type="molecule type" value="Genomic_DNA"/>
</dbReference>
<evidence type="ECO:0000313" key="2">
    <source>
        <dbReference type="EMBL" id="SDT08169.1"/>
    </source>
</evidence>
<accession>A0A0R2ZHZ3</accession>
<dbReference type="Proteomes" id="UP000052019">
    <property type="component" value="Unassembled WGS sequence"/>
</dbReference>
<sequence length="150" mass="17065">MNQVIDSKSPSFNKKPFYLVEVFDGRGVYGFGLGLTDERVARDLLETLGRDLLGRITKLHTLANPPEEARGYQKHRQFTEQTQRIKALIDMCANEPSPGRTFLVAFVQQHRAAMPLSHMASMLEHAKYEPDFDEFAYIPLHQSAIGRAYP</sequence>
<evidence type="ECO:0000313" key="4">
    <source>
        <dbReference type="Proteomes" id="UP000183126"/>
    </source>
</evidence>
<organism evidence="1 3">
    <name type="scientific">Pseudomonas trivialis</name>
    <dbReference type="NCBI Taxonomy" id="200450"/>
    <lineage>
        <taxon>Bacteria</taxon>
        <taxon>Pseudomonadati</taxon>
        <taxon>Pseudomonadota</taxon>
        <taxon>Gammaproteobacteria</taxon>
        <taxon>Pseudomonadales</taxon>
        <taxon>Pseudomonadaceae</taxon>
        <taxon>Pseudomonas</taxon>
    </lineage>
</organism>
<proteinExistence type="predicted"/>
<dbReference type="AlphaFoldDB" id="A0A0R2ZHZ3"/>
<reference evidence="1 3" key="1">
    <citation type="submission" date="2015-02" db="EMBL/GenBank/DDBJ databases">
        <title>Two Pseudomonas sp. nov. isolated from raw milk.</title>
        <authorList>
            <person name="Wenning M."/>
            <person name="von Neubeck M."/>
            <person name="Huptas C."/>
            <person name="Scherer S."/>
        </authorList>
    </citation>
    <scope>NUCLEOTIDE SEQUENCE [LARGE SCALE GENOMIC DNA]</scope>
    <source>
        <strain evidence="1 3">DSM 14937</strain>
    </source>
</reference>
<evidence type="ECO:0000313" key="1">
    <source>
        <dbReference type="EMBL" id="KRP60328.1"/>
    </source>
</evidence>
<dbReference type="RefSeq" id="WP_057007983.1">
    <property type="nucleotide sequence ID" value="NZ_JYLK01000006.1"/>
</dbReference>
<name>A0A0R2ZHZ3_9PSED</name>
<dbReference type="Proteomes" id="UP000183126">
    <property type="component" value="Chromosome I"/>
</dbReference>
<dbReference type="PATRIC" id="fig|200450.4.peg.4204"/>
<protein>
    <submittedName>
        <fullName evidence="1">Uncharacterized protein</fullName>
    </submittedName>
</protein>
<reference evidence="2 4" key="2">
    <citation type="submission" date="2016-10" db="EMBL/GenBank/DDBJ databases">
        <authorList>
            <person name="Varghese N."/>
            <person name="Submissions S."/>
        </authorList>
    </citation>
    <scope>NUCLEOTIDE SEQUENCE [LARGE SCALE GENOMIC DNA]</scope>
    <source>
        <strain evidence="2 4">BS3111</strain>
    </source>
</reference>
<gene>
    <name evidence="2" type="ORF">SAMN04490205_4687</name>
    <name evidence="1" type="ORF">TU79_10840</name>
</gene>
<keyword evidence="4" id="KW-1185">Reference proteome</keyword>
<evidence type="ECO:0000313" key="3">
    <source>
        <dbReference type="Proteomes" id="UP000052019"/>
    </source>
</evidence>
<dbReference type="OrthoDB" id="6862663at2"/>